<evidence type="ECO:0000313" key="2">
    <source>
        <dbReference type="Proteomes" id="UP000070544"/>
    </source>
</evidence>
<reference evidence="1 2" key="1">
    <citation type="journal article" date="2015" name="Genome Biol. Evol.">
        <title>Phylogenomic analyses indicate that early fungi evolved digesting cell walls of algal ancestors of land plants.</title>
        <authorList>
            <person name="Chang Y."/>
            <person name="Wang S."/>
            <person name="Sekimoto S."/>
            <person name="Aerts A.L."/>
            <person name="Choi C."/>
            <person name="Clum A."/>
            <person name="LaButti K.M."/>
            <person name="Lindquist E.A."/>
            <person name="Yee Ngan C."/>
            <person name="Ohm R.A."/>
            <person name="Salamov A.A."/>
            <person name="Grigoriev I.V."/>
            <person name="Spatafora J.W."/>
            <person name="Berbee M.L."/>
        </authorList>
    </citation>
    <scope>NUCLEOTIDE SEQUENCE [LARGE SCALE GENOMIC DNA]</scope>
    <source>
        <strain evidence="1 2">JEL478</strain>
    </source>
</reference>
<evidence type="ECO:0000313" key="1">
    <source>
        <dbReference type="EMBL" id="KXS15848.1"/>
    </source>
</evidence>
<proteinExistence type="predicted"/>
<sequence length="143" mass="15596">MGTTQLRFPVVVLVTLIPDLQVFPVSLRALSVMVVGFSMLSALAVFVSNNYACNPVAGIGCTLFLIGNLGKWLTYALRIWMLTYRRNIVLLVLMGTSILLTTASFQWSCSSLTTIRVAPQICAPLDNPFTDRLSSGTKTVASY</sequence>
<dbReference type="EMBL" id="KQ965759">
    <property type="protein sequence ID" value="KXS15848.1"/>
    <property type="molecule type" value="Genomic_DNA"/>
</dbReference>
<gene>
    <name evidence="1" type="ORF">M427DRAFT_56422</name>
</gene>
<protein>
    <submittedName>
        <fullName evidence="1">Uncharacterized protein</fullName>
    </submittedName>
</protein>
<organism evidence="1 2">
    <name type="scientific">Gonapodya prolifera (strain JEL478)</name>
    <name type="common">Monoblepharis prolifera</name>
    <dbReference type="NCBI Taxonomy" id="1344416"/>
    <lineage>
        <taxon>Eukaryota</taxon>
        <taxon>Fungi</taxon>
        <taxon>Fungi incertae sedis</taxon>
        <taxon>Chytridiomycota</taxon>
        <taxon>Chytridiomycota incertae sedis</taxon>
        <taxon>Monoblepharidomycetes</taxon>
        <taxon>Monoblepharidales</taxon>
        <taxon>Gonapodyaceae</taxon>
        <taxon>Gonapodya</taxon>
    </lineage>
</organism>
<dbReference type="Proteomes" id="UP000070544">
    <property type="component" value="Unassembled WGS sequence"/>
</dbReference>
<dbReference type="AlphaFoldDB" id="A0A139AGH5"/>
<name>A0A139AGH5_GONPJ</name>
<keyword evidence="2" id="KW-1185">Reference proteome</keyword>
<accession>A0A139AGH5</accession>